<organism evidence="1 2">
    <name type="scientific">Pseudonocardia thermophila</name>
    <dbReference type="NCBI Taxonomy" id="1848"/>
    <lineage>
        <taxon>Bacteria</taxon>
        <taxon>Bacillati</taxon>
        <taxon>Actinomycetota</taxon>
        <taxon>Actinomycetes</taxon>
        <taxon>Pseudonocardiales</taxon>
        <taxon>Pseudonocardiaceae</taxon>
        <taxon>Pseudonocardia</taxon>
    </lineage>
</organism>
<dbReference type="Proteomes" id="UP000184363">
    <property type="component" value="Unassembled WGS sequence"/>
</dbReference>
<proteinExistence type="predicted"/>
<dbReference type="EMBL" id="FRAP01000002">
    <property type="protein sequence ID" value="SHK07557.1"/>
    <property type="molecule type" value="Genomic_DNA"/>
</dbReference>
<protein>
    <submittedName>
        <fullName evidence="1">Uncharacterized protein</fullName>
    </submittedName>
</protein>
<reference evidence="1 2" key="1">
    <citation type="submission" date="2016-11" db="EMBL/GenBank/DDBJ databases">
        <authorList>
            <person name="Jaros S."/>
            <person name="Januszkiewicz K."/>
            <person name="Wedrychowicz H."/>
        </authorList>
    </citation>
    <scope>NUCLEOTIDE SEQUENCE [LARGE SCALE GENOMIC DNA]</scope>
    <source>
        <strain evidence="1 2">DSM 43832</strain>
    </source>
</reference>
<evidence type="ECO:0000313" key="2">
    <source>
        <dbReference type="Proteomes" id="UP000184363"/>
    </source>
</evidence>
<dbReference type="RefSeq" id="WP_143171953.1">
    <property type="nucleotide sequence ID" value="NZ_CALGVN010000036.1"/>
</dbReference>
<name>A0A1M6PI19_PSETH</name>
<evidence type="ECO:0000313" key="1">
    <source>
        <dbReference type="EMBL" id="SHK07557.1"/>
    </source>
</evidence>
<dbReference type="OrthoDB" id="9812570at2"/>
<dbReference type="AlphaFoldDB" id="A0A1M6PI19"/>
<accession>A0A1M6PI19</accession>
<sequence>MLFRAGSSHLGFVAGRYRNGAFSDRYTDVLRCAERTFTAYAPACSCGWRGPLFPATDAGHLRCRRVLVHQHLAQVTKECTPRPRPARRRVAVA</sequence>
<keyword evidence="2" id="KW-1185">Reference proteome</keyword>
<gene>
    <name evidence="1" type="ORF">SAMN05443637_102280</name>
</gene>